<keyword evidence="1" id="KW-0812">Transmembrane</keyword>
<evidence type="ECO:0000313" key="3">
    <source>
        <dbReference type="Proteomes" id="UP000294933"/>
    </source>
</evidence>
<dbReference type="EMBL" id="ML170255">
    <property type="protein sequence ID" value="TDL15986.1"/>
    <property type="molecule type" value="Genomic_DNA"/>
</dbReference>
<keyword evidence="3" id="KW-1185">Reference proteome</keyword>
<feature type="transmembrane region" description="Helical" evidence="1">
    <location>
        <begin position="20"/>
        <end position="38"/>
    </location>
</feature>
<keyword evidence="1" id="KW-1133">Transmembrane helix</keyword>
<organism evidence="2 3">
    <name type="scientific">Rickenella mellea</name>
    <dbReference type="NCBI Taxonomy" id="50990"/>
    <lineage>
        <taxon>Eukaryota</taxon>
        <taxon>Fungi</taxon>
        <taxon>Dikarya</taxon>
        <taxon>Basidiomycota</taxon>
        <taxon>Agaricomycotina</taxon>
        <taxon>Agaricomycetes</taxon>
        <taxon>Hymenochaetales</taxon>
        <taxon>Rickenellaceae</taxon>
        <taxon>Rickenella</taxon>
    </lineage>
</organism>
<proteinExistence type="predicted"/>
<sequence length="52" mass="6149">MVLIVNAFLHPEGYHNGASWILASRVADILLMGLYFRYRIRLMRRVKSISHY</sequence>
<name>A0A4Y7PLQ7_9AGAM</name>
<keyword evidence="1" id="KW-0472">Membrane</keyword>
<reference evidence="2 3" key="1">
    <citation type="submission" date="2018-06" db="EMBL/GenBank/DDBJ databases">
        <title>A transcriptomic atlas of mushroom development highlights an independent origin of complex multicellularity.</title>
        <authorList>
            <consortium name="DOE Joint Genome Institute"/>
            <person name="Krizsan K."/>
            <person name="Almasi E."/>
            <person name="Merenyi Z."/>
            <person name="Sahu N."/>
            <person name="Viragh M."/>
            <person name="Koszo T."/>
            <person name="Mondo S."/>
            <person name="Kiss B."/>
            <person name="Balint B."/>
            <person name="Kues U."/>
            <person name="Barry K."/>
            <person name="Hegedus J.C."/>
            <person name="Henrissat B."/>
            <person name="Johnson J."/>
            <person name="Lipzen A."/>
            <person name="Ohm R."/>
            <person name="Nagy I."/>
            <person name="Pangilinan J."/>
            <person name="Yan J."/>
            <person name="Xiong Y."/>
            <person name="Grigoriev I.V."/>
            <person name="Hibbett D.S."/>
            <person name="Nagy L.G."/>
        </authorList>
    </citation>
    <scope>NUCLEOTIDE SEQUENCE [LARGE SCALE GENOMIC DNA]</scope>
    <source>
        <strain evidence="2 3">SZMC22713</strain>
    </source>
</reference>
<dbReference type="VEuPathDB" id="FungiDB:BD410DRAFT_79423"/>
<accession>A0A4Y7PLQ7</accession>
<gene>
    <name evidence="2" type="ORF">BD410DRAFT_79423</name>
</gene>
<evidence type="ECO:0000256" key="1">
    <source>
        <dbReference type="SAM" id="Phobius"/>
    </source>
</evidence>
<dbReference type="Proteomes" id="UP000294933">
    <property type="component" value="Unassembled WGS sequence"/>
</dbReference>
<protein>
    <submittedName>
        <fullName evidence="2">Uncharacterized protein</fullName>
    </submittedName>
</protein>
<evidence type="ECO:0000313" key="2">
    <source>
        <dbReference type="EMBL" id="TDL15986.1"/>
    </source>
</evidence>
<dbReference type="AlphaFoldDB" id="A0A4Y7PLQ7"/>